<gene>
    <name evidence="5" type="ORF">F3F51_13295</name>
</gene>
<accession>A0A6N3V8I7</accession>
<dbReference type="EMBL" id="VWLX01000009">
    <property type="protein sequence ID" value="KAA3804223.1"/>
    <property type="molecule type" value="Genomic_DNA"/>
</dbReference>
<dbReference type="Pfam" id="PF13087">
    <property type="entry name" value="AAA_12"/>
    <property type="match status" value="1"/>
</dbReference>
<evidence type="ECO:0000313" key="6">
    <source>
        <dbReference type="Proteomes" id="UP000460135"/>
    </source>
</evidence>
<organism evidence="5 6">
    <name type="scientific">Bacteroides ovatus</name>
    <dbReference type="NCBI Taxonomy" id="28116"/>
    <lineage>
        <taxon>Bacteria</taxon>
        <taxon>Pseudomonadati</taxon>
        <taxon>Bacteroidota</taxon>
        <taxon>Bacteroidia</taxon>
        <taxon>Bacteroidales</taxon>
        <taxon>Bacteroidaceae</taxon>
        <taxon>Bacteroides</taxon>
    </lineage>
</organism>
<dbReference type="AlphaFoldDB" id="A0A6N3V8I7"/>
<dbReference type="Pfam" id="PF13086">
    <property type="entry name" value="AAA_11"/>
    <property type="match status" value="1"/>
</dbReference>
<dbReference type="InterPro" id="IPR027417">
    <property type="entry name" value="P-loop_NTPase"/>
</dbReference>
<dbReference type="PANTHER" id="PTHR10887">
    <property type="entry name" value="DNA2/NAM7 HELICASE FAMILY"/>
    <property type="match status" value="1"/>
</dbReference>
<evidence type="ECO:0000259" key="4">
    <source>
        <dbReference type="Pfam" id="PF13087"/>
    </source>
</evidence>
<feature type="domain" description="DUF2726" evidence="2">
    <location>
        <begin position="797"/>
        <end position="918"/>
    </location>
</feature>
<sequence>MIDTSENLIIIKGQIKTPEIESCQNYDGSYKIVFRNVPSTYTYKEENVLWLTDPDKPDPNNYQIISKGRALSNIKALSIFKAGSHNYWHICFQNGKEYDYREKDLEIIESCLGENRSKSIFEYLKKVADANELKADDGTKLLAKQYEKIHFIANNRAIAVYLNPQKYKMQTQTASTLIFPFGCNASQQKAVQAAFENQISVVQGPPGTGKTQTILNIIANILVRGKTVQIVSNNNSAIVNVLEKLSKYDMGFIVALLGSTANKEKFIETQEEEKQYPENFESWHDADADQPQFLNQIHHLTEELKSIFYKQECLAMARQEIQALKIEWQHYLQEFGTKEFTLQQRKNSSSADLLNLWNECQQFAEKEQSSSLRGIAAFIQRLKWLFFKFRSKAICKIPDKGFYKREMSLIIADFQILFYQTKYAELEVEIDTLEKELANKDAAEMARQMTDTSMKYLKNQLFHTYGNNHDKPIFTLPDLRNNWREVQKEYPIILSTTFSSLSSLQRDAVYDYIIMDEASQVSVETGALALSCAKNAIIVGDTMQLPNVVTEENKETLNFIANACLIKPEYDCANMSFLQSICKVIPNIPQTLLREHYRCHPRIINFCNQKFYGGDLVIMTRDKGEEDVICAIRTAKGNHSRSHMNQREIDVIKEEVLPSLSYETDEIGVIAPYNKQVDAVKSALEEDIDVATVHKFQGREKEAIIMTTVDDVITSFSDDPNLLNVAVSRAKSQFYLVVSGNEQPKDCNISDLIAYIEYNNGTVSTSKIHSIFDYLYEQYTDARIAYLKKHKKISEYDSENLTFALLEDILKENINMRHLNIICHLPLYMLIQDYSLLNEEESKYAANINTHIDFLIYNRVSKQPVLAIETDGYTFHKSGTSQSERDIKKDRILELYGIPLVRLSTIGSNEKKIMEDKLNEILHLQTQ</sequence>
<dbReference type="InterPro" id="IPR047187">
    <property type="entry name" value="SF1_C_Upf1"/>
</dbReference>
<protein>
    <submittedName>
        <fullName evidence="5">DUF2726 domain-containing protein</fullName>
    </submittedName>
</protein>
<evidence type="ECO:0000313" key="5">
    <source>
        <dbReference type="EMBL" id="KAA3804223.1"/>
    </source>
</evidence>
<feature type="coiled-coil region" evidence="1">
    <location>
        <begin position="416"/>
        <end position="443"/>
    </location>
</feature>
<dbReference type="Gene3D" id="3.40.50.300">
    <property type="entry name" value="P-loop containing nucleotide triphosphate hydrolases"/>
    <property type="match status" value="3"/>
</dbReference>
<dbReference type="CDD" id="cd18808">
    <property type="entry name" value="SF1_C_Upf1"/>
    <property type="match status" value="1"/>
</dbReference>
<comment type="caution">
    <text evidence="5">The sequence shown here is derived from an EMBL/GenBank/DDBJ whole genome shotgun (WGS) entry which is preliminary data.</text>
</comment>
<dbReference type="InterPro" id="IPR041679">
    <property type="entry name" value="DNA2/NAM7-like_C"/>
</dbReference>
<dbReference type="Proteomes" id="UP000460135">
    <property type="component" value="Unassembled WGS sequence"/>
</dbReference>
<dbReference type="Pfam" id="PF10881">
    <property type="entry name" value="DUF2726"/>
    <property type="match status" value="1"/>
</dbReference>
<evidence type="ECO:0000256" key="1">
    <source>
        <dbReference type="SAM" id="Coils"/>
    </source>
</evidence>
<dbReference type="InterPro" id="IPR041677">
    <property type="entry name" value="DNA2/NAM7_AAA_11"/>
</dbReference>
<dbReference type="SUPFAM" id="SSF52540">
    <property type="entry name" value="P-loop containing nucleoside triphosphate hydrolases"/>
    <property type="match status" value="1"/>
</dbReference>
<name>A0A6N3V8I7_BACOV</name>
<dbReference type="PANTHER" id="PTHR10887:SF530">
    <property type="entry name" value="SUPERFAMILY I DNA HELICASES"/>
    <property type="match status" value="1"/>
</dbReference>
<dbReference type="CDD" id="cd17934">
    <property type="entry name" value="DEXXQc_Upf1-like"/>
    <property type="match status" value="1"/>
</dbReference>
<feature type="domain" description="DNA2/NAM7 helicase helicase" evidence="3">
    <location>
        <begin position="183"/>
        <end position="550"/>
    </location>
</feature>
<proteinExistence type="predicted"/>
<dbReference type="InterPro" id="IPR045055">
    <property type="entry name" value="DNA2/NAM7-like"/>
</dbReference>
<feature type="domain" description="DNA2/NAM7 helicase-like C-terminal" evidence="4">
    <location>
        <begin position="576"/>
        <end position="738"/>
    </location>
</feature>
<evidence type="ECO:0000259" key="2">
    <source>
        <dbReference type="Pfam" id="PF10881"/>
    </source>
</evidence>
<keyword evidence="1" id="KW-0175">Coiled coil</keyword>
<dbReference type="Gene3D" id="3.40.960.10">
    <property type="entry name" value="VSR Endonuclease"/>
    <property type="match status" value="1"/>
</dbReference>
<reference evidence="5 6" key="1">
    <citation type="journal article" date="2019" name="Nat. Med.">
        <title>A library of human gut bacterial isolates paired with longitudinal multiomics data enables mechanistic microbiome research.</title>
        <authorList>
            <person name="Poyet M."/>
            <person name="Groussin M."/>
            <person name="Gibbons S.M."/>
            <person name="Avila-Pacheco J."/>
            <person name="Jiang X."/>
            <person name="Kearney S.M."/>
            <person name="Perrotta A.R."/>
            <person name="Berdy B."/>
            <person name="Zhao S."/>
            <person name="Lieberman T.D."/>
            <person name="Swanson P.K."/>
            <person name="Smith M."/>
            <person name="Roesemann S."/>
            <person name="Alexander J.E."/>
            <person name="Rich S.A."/>
            <person name="Livny J."/>
            <person name="Vlamakis H."/>
            <person name="Clish C."/>
            <person name="Bullock K."/>
            <person name="Deik A."/>
            <person name="Scott J."/>
            <person name="Pierce K.A."/>
            <person name="Xavier R.J."/>
            <person name="Alm E.J."/>
        </authorList>
    </citation>
    <scope>NUCLEOTIDE SEQUENCE [LARGE SCALE GENOMIC DNA]</scope>
    <source>
        <strain evidence="5 6">BIOML-A183</strain>
    </source>
</reference>
<evidence type="ECO:0000259" key="3">
    <source>
        <dbReference type="Pfam" id="PF13086"/>
    </source>
</evidence>
<dbReference type="GO" id="GO:0004386">
    <property type="term" value="F:helicase activity"/>
    <property type="evidence" value="ECO:0007669"/>
    <property type="project" value="InterPro"/>
</dbReference>
<dbReference type="RefSeq" id="WP_149939582.1">
    <property type="nucleotide sequence ID" value="NZ_JAHYME010000040.1"/>
</dbReference>
<dbReference type="InterPro" id="IPR024402">
    <property type="entry name" value="DUF2726"/>
</dbReference>